<dbReference type="InterPro" id="IPR008279">
    <property type="entry name" value="PEP-util_enz_mobile_dom"/>
</dbReference>
<evidence type="ECO:0000313" key="25">
    <source>
        <dbReference type="Proteomes" id="UP000321230"/>
    </source>
</evidence>
<dbReference type="PRINTS" id="PR01736">
    <property type="entry name" value="PHPHTRNFRASE"/>
</dbReference>
<feature type="binding site" evidence="19">
    <location>
        <position position="349"/>
    </location>
    <ligand>
        <name>phosphoenolpyruvate</name>
        <dbReference type="ChEBI" id="CHEBI:58702"/>
    </ligand>
</feature>
<dbReference type="Proteomes" id="UP000321230">
    <property type="component" value="Unassembled WGS sequence"/>
</dbReference>
<keyword evidence="8 17" id="KW-0813">Transport</keyword>
<keyword evidence="14 17" id="KW-0418">Kinase</keyword>
<accession>A0A511B0F1</accession>
<keyword evidence="12 17" id="KW-0598">Phosphotransferase system</keyword>
<evidence type="ECO:0000259" key="23">
    <source>
        <dbReference type="Pfam" id="PF05524"/>
    </source>
</evidence>
<evidence type="ECO:0000256" key="6">
    <source>
        <dbReference type="ARBA" id="ARBA00012232"/>
    </source>
</evidence>
<evidence type="ECO:0000256" key="8">
    <source>
        <dbReference type="ARBA" id="ARBA00022448"/>
    </source>
</evidence>
<evidence type="ECO:0000259" key="22">
    <source>
        <dbReference type="Pfam" id="PF02896"/>
    </source>
</evidence>
<dbReference type="GO" id="GO:0016301">
    <property type="term" value="F:kinase activity"/>
    <property type="evidence" value="ECO:0007669"/>
    <property type="project" value="UniProtKB-KW"/>
</dbReference>
<dbReference type="GO" id="GO:0005737">
    <property type="term" value="C:cytoplasm"/>
    <property type="evidence" value="ECO:0007669"/>
    <property type="project" value="UniProtKB-SubCell"/>
</dbReference>
<evidence type="ECO:0000256" key="9">
    <source>
        <dbReference type="ARBA" id="ARBA00022490"/>
    </source>
</evidence>
<dbReference type="InterPro" id="IPR050499">
    <property type="entry name" value="PEP-utilizing_PTS_enzyme"/>
</dbReference>
<evidence type="ECO:0000256" key="12">
    <source>
        <dbReference type="ARBA" id="ARBA00022683"/>
    </source>
</evidence>
<dbReference type="GO" id="GO:0009401">
    <property type="term" value="P:phosphoenolpyruvate-dependent sugar phosphotransferase system"/>
    <property type="evidence" value="ECO:0007669"/>
    <property type="project" value="UniProtKB-KW"/>
</dbReference>
<feature type="active site" description="Proton donor" evidence="18">
    <location>
        <position position="569"/>
    </location>
</feature>
<evidence type="ECO:0000256" key="20">
    <source>
        <dbReference type="PIRSR" id="PIRSR000732-3"/>
    </source>
</evidence>
<dbReference type="NCBIfam" id="TIGR01417">
    <property type="entry name" value="PTS_I_fam"/>
    <property type="match status" value="1"/>
</dbReference>
<dbReference type="EC" id="2.7.3.9" evidence="6 17"/>
<gene>
    <name evidence="24" type="ORF">GWA01_17000</name>
</gene>
<evidence type="ECO:0000256" key="15">
    <source>
        <dbReference type="ARBA" id="ARBA00022842"/>
    </source>
</evidence>
<feature type="active site" description="Tele-phosphohistidine intermediate" evidence="18">
    <location>
        <position position="242"/>
    </location>
</feature>
<evidence type="ECO:0000256" key="19">
    <source>
        <dbReference type="PIRSR" id="PIRSR000732-2"/>
    </source>
</evidence>
<evidence type="ECO:0000256" key="13">
    <source>
        <dbReference type="ARBA" id="ARBA00022723"/>
    </source>
</evidence>
<keyword evidence="24" id="KW-0670">Pyruvate</keyword>
<proteinExistence type="inferred from homology"/>
<evidence type="ECO:0000256" key="7">
    <source>
        <dbReference type="ARBA" id="ARBA00016544"/>
    </source>
</evidence>
<feature type="binding site" evidence="20">
    <location>
        <position position="522"/>
    </location>
    <ligand>
        <name>Mg(2+)</name>
        <dbReference type="ChEBI" id="CHEBI:18420"/>
    </ligand>
</feature>
<dbReference type="SUPFAM" id="SSF47831">
    <property type="entry name" value="Enzyme I of the PEP:sugar phosphotransferase system HPr-binding (sub)domain"/>
    <property type="match status" value="1"/>
</dbReference>
<dbReference type="EMBL" id="BJUZ01000002">
    <property type="protein sequence ID" value="GEK93930.1"/>
    <property type="molecule type" value="Genomic_DNA"/>
</dbReference>
<feature type="domain" description="Phosphotransferase system enzyme I N-terminal" evidence="23">
    <location>
        <begin position="42"/>
        <end position="167"/>
    </location>
</feature>
<evidence type="ECO:0000256" key="5">
    <source>
        <dbReference type="ARBA" id="ARBA00007837"/>
    </source>
</evidence>
<reference evidence="24 25" key="1">
    <citation type="submission" date="2019-07" db="EMBL/GenBank/DDBJ databases">
        <title>Whole genome shotgun sequence of Gluconobacter wancherniae NBRC 103581.</title>
        <authorList>
            <person name="Hosoyama A."/>
            <person name="Uohara A."/>
            <person name="Ohji S."/>
            <person name="Ichikawa N."/>
        </authorList>
    </citation>
    <scope>NUCLEOTIDE SEQUENCE [LARGE SCALE GENOMIC DNA]</scope>
    <source>
        <strain evidence="24 25">NBRC 103581</strain>
    </source>
</reference>
<evidence type="ECO:0000256" key="14">
    <source>
        <dbReference type="ARBA" id="ARBA00022777"/>
    </source>
</evidence>
<dbReference type="InterPro" id="IPR008731">
    <property type="entry name" value="PTS_EIN"/>
</dbReference>
<name>A0A511B0F1_9PROT</name>
<feature type="binding site" evidence="19">
    <location>
        <position position="385"/>
    </location>
    <ligand>
        <name>phosphoenolpyruvate</name>
        <dbReference type="ChEBI" id="CHEBI:58702"/>
    </ligand>
</feature>
<evidence type="ECO:0000256" key="11">
    <source>
        <dbReference type="ARBA" id="ARBA00022679"/>
    </source>
</evidence>
<comment type="subcellular location">
    <subcellularLocation>
        <location evidence="4 17">Cytoplasm</location>
    </subcellularLocation>
</comment>
<feature type="binding site" evidence="20">
    <location>
        <position position="498"/>
    </location>
    <ligand>
        <name>Mg(2+)</name>
        <dbReference type="ChEBI" id="CHEBI:18420"/>
    </ligand>
</feature>
<evidence type="ECO:0000256" key="18">
    <source>
        <dbReference type="PIRSR" id="PIRSR000732-1"/>
    </source>
</evidence>
<dbReference type="Pfam" id="PF00391">
    <property type="entry name" value="PEP-utilizers"/>
    <property type="match status" value="1"/>
</dbReference>
<feature type="domain" description="PEP-utilising enzyme C-terminal" evidence="22">
    <location>
        <begin position="306"/>
        <end position="607"/>
    </location>
</feature>
<sequence length="637" mass="68563">MLWLPSLQTDLASVTEASSKATSRTPRKTTSRKIAHSVQVLHGKAITQGISLGPAGRVEELPLPEITQRLSAVGPDAEQARLDGAITRALRQIEKMRDRLSGLPEEGREEVASLLTVYERMLGPSRLIRQVRAKIAQDGLCAEAAVAEESESLALQVARAAQAMADRGDGAQPDSSLRLAGEFEEIGRRLLRNLTGISYRAFSSLAPGSVLVAEQLRPADVAMIDPARIAAVVTQGGGGADHTAILLRALDIPSVLAVPDLMARVGEGDMLVVDGHLGTITLAPNEAELRLAREAAQREAQEKRSYGRLRRLPAQLQGGEAIELHANLELPAELPMLLRNGAKGIGLLRSEFLFGEREDLPDEDGQAAVYRSIVAGMDGHPVTIRVLDWGGEKGRACMRRLGLSDSITDGDNPALGLRGLRLLLRVPDVLEAQFSAILRAAAPSADGAIGQVRVLLPMVTSADEIVAAREIYEKVARRLKRRGEPMPETLPPLGIMVETPAAALTADSLAQYADFIALGTNDLTMYTLAVDRADAAVADRYSPLHPAVLRLISMTATSALRAHRPISVCGEMASDPRVVALLIGLGIRSFSMSSAALPRVKRLVRTLTLEDCDQLRRQVMLETDSEVIRDLIRNFAT</sequence>
<dbReference type="GO" id="GO:0008965">
    <property type="term" value="F:phosphoenolpyruvate-protein phosphotransferase activity"/>
    <property type="evidence" value="ECO:0007669"/>
    <property type="project" value="UniProtKB-EC"/>
</dbReference>
<evidence type="ECO:0000259" key="21">
    <source>
        <dbReference type="Pfam" id="PF00391"/>
    </source>
</evidence>
<dbReference type="InterPro" id="IPR000121">
    <property type="entry name" value="PEP_util_C"/>
</dbReference>
<dbReference type="PIRSF" id="PIRSF000732">
    <property type="entry name" value="PTS_enzyme_I"/>
    <property type="match status" value="1"/>
</dbReference>
<keyword evidence="9 17" id="KW-0963">Cytoplasm</keyword>
<dbReference type="Pfam" id="PF05524">
    <property type="entry name" value="PEP-utilisers_N"/>
    <property type="match status" value="1"/>
</dbReference>
<comment type="similarity">
    <text evidence="5 17">Belongs to the PEP-utilizing enzyme family.</text>
</comment>
<evidence type="ECO:0000256" key="17">
    <source>
        <dbReference type="PIRNR" id="PIRNR000732"/>
    </source>
</evidence>
<dbReference type="SUPFAM" id="SSF52009">
    <property type="entry name" value="Phosphohistidine domain"/>
    <property type="match status" value="1"/>
</dbReference>
<evidence type="ECO:0000256" key="4">
    <source>
        <dbReference type="ARBA" id="ARBA00004496"/>
    </source>
</evidence>
<evidence type="ECO:0000313" key="24">
    <source>
        <dbReference type="EMBL" id="GEK93930.1"/>
    </source>
</evidence>
<evidence type="ECO:0000256" key="3">
    <source>
        <dbReference type="ARBA" id="ARBA00002728"/>
    </source>
</evidence>
<dbReference type="InterPro" id="IPR006318">
    <property type="entry name" value="PTS_EI-like"/>
</dbReference>
<dbReference type="PANTHER" id="PTHR46244:SF3">
    <property type="entry name" value="PHOSPHOENOLPYRUVATE-PROTEIN PHOSPHOTRANSFERASE"/>
    <property type="match status" value="1"/>
</dbReference>
<dbReference type="InterPro" id="IPR036637">
    <property type="entry name" value="Phosphohistidine_dom_sf"/>
</dbReference>
<dbReference type="InterPro" id="IPR040442">
    <property type="entry name" value="Pyrv_kinase-like_dom_sf"/>
</dbReference>
<keyword evidence="25" id="KW-1185">Reference proteome</keyword>
<feature type="binding site" evidence="19">
    <location>
        <position position="532"/>
    </location>
    <ligand>
        <name>phosphoenolpyruvate</name>
        <dbReference type="ChEBI" id="CHEBI:58702"/>
    </ligand>
</feature>
<comment type="caution">
    <text evidence="24">The sequence shown here is derived from an EMBL/GenBank/DDBJ whole genome shotgun (WGS) entry which is preliminary data.</text>
</comment>
<evidence type="ECO:0000256" key="16">
    <source>
        <dbReference type="ARBA" id="ARBA00033235"/>
    </source>
</evidence>
<keyword evidence="15 17" id="KW-0460">Magnesium</keyword>
<evidence type="ECO:0000256" key="2">
    <source>
        <dbReference type="ARBA" id="ARBA00001946"/>
    </source>
</evidence>
<dbReference type="Gene3D" id="3.20.20.60">
    <property type="entry name" value="Phosphoenolpyruvate-binding domains"/>
    <property type="match status" value="1"/>
</dbReference>
<keyword evidence="10 17" id="KW-0762">Sugar transport</keyword>
<dbReference type="InterPro" id="IPR024692">
    <property type="entry name" value="PTS_EI"/>
</dbReference>
<dbReference type="InterPro" id="IPR036618">
    <property type="entry name" value="PtsI_HPr-bd_sf"/>
</dbReference>
<comment type="cofactor">
    <cofactor evidence="2 17 20">
        <name>Mg(2+)</name>
        <dbReference type="ChEBI" id="CHEBI:18420"/>
    </cofactor>
</comment>
<evidence type="ECO:0000256" key="10">
    <source>
        <dbReference type="ARBA" id="ARBA00022597"/>
    </source>
</evidence>
<dbReference type="SUPFAM" id="SSF51621">
    <property type="entry name" value="Phosphoenolpyruvate/pyruvate domain"/>
    <property type="match status" value="1"/>
</dbReference>
<dbReference type="Gene3D" id="1.10.274.10">
    <property type="entry name" value="PtsI, HPr-binding domain"/>
    <property type="match status" value="1"/>
</dbReference>
<dbReference type="Pfam" id="PF02896">
    <property type="entry name" value="PEP-utilizers_C"/>
    <property type="match status" value="1"/>
</dbReference>
<dbReference type="AlphaFoldDB" id="A0A511B0F1"/>
<dbReference type="RefSeq" id="WP_228118511.1">
    <property type="nucleotide sequence ID" value="NZ_BEYS01000002.1"/>
</dbReference>
<keyword evidence="11 17" id="KW-0808">Transferase</keyword>
<organism evidence="24 25">
    <name type="scientific">Gluconobacter wancherniae NBRC 103581</name>
    <dbReference type="NCBI Taxonomy" id="656744"/>
    <lineage>
        <taxon>Bacteria</taxon>
        <taxon>Pseudomonadati</taxon>
        <taxon>Pseudomonadota</taxon>
        <taxon>Alphaproteobacteria</taxon>
        <taxon>Acetobacterales</taxon>
        <taxon>Acetobacteraceae</taxon>
        <taxon>Gluconobacter</taxon>
    </lineage>
</organism>
<feature type="domain" description="PEP-utilising enzyme mobile" evidence="21">
    <location>
        <begin position="206"/>
        <end position="278"/>
    </location>
</feature>
<protein>
    <recommendedName>
        <fullName evidence="7 17">Phosphoenolpyruvate-protein phosphotransferase</fullName>
        <ecNumber evidence="6 17">2.7.3.9</ecNumber>
    </recommendedName>
    <alternativeName>
        <fullName evidence="16 17">Phosphotransferase system, enzyme I</fullName>
    </alternativeName>
</protein>
<dbReference type="Gene3D" id="3.50.30.10">
    <property type="entry name" value="Phosphohistidine domain"/>
    <property type="match status" value="1"/>
</dbReference>
<comment type="catalytic activity">
    <reaction evidence="1 17">
        <text>L-histidyl-[protein] + phosphoenolpyruvate = N(pros)-phospho-L-histidyl-[protein] + pyruvate</text>
        <dbReference type="Rhea" id="RHEA:23880"/>
        <dbReference type="Rhea" id="RHEA-COMP:9745"/>
        <dbReference type="Rhea" id="RHEA-COMP:9746"/>
        <dbReference type="ChEBI" id="CHEBI:15361"/>
        <dbReference type="ChEBI" id="CHEBI:29979"/>
        <dbReference type="ChEBI" id="CHEBI:58702"/>
        <dbReference type="ChEBI" id="CHEBI:64837"/>
        <dbReference type="EC" id="2.7.3.9"/>
    </reaction>
</comment>
<feature type="binding site" evidence="19">
    <location>
        <begin position="521"/>
        <end position="522"/>
    </location>
    <ligand>
        <name>phosphoenolpyruvate</name>
        <dbReference type="ChEBI" id="CHEBI:58702"/>
    </ligand>
</feature>
<dbReference type="InterPro" id="IPR015813">
    <property type="entry name" value="Pyrv/PenolPyrv_kinase-like_dom"/>
</dbReference>
<evidence type="ECO:0000256" key="1">
    <source>
        <dbReference type="ARBA" id="ARBA00000683"/>
    </source>
</evidence>
<comment type="function">
    <text evidence="3 17">General (non sugar-specific) component of the phosphoenolpyruvate-dependent sugar phosphotransferase system (sugar PTS). This major carbohydrate active-transport system catalyzes the phosphorylation of incoming sugar substrates concomitantly with their translocation across the cell membrane. Enzyme I transfers the phosphoryl group from phosphoenolpyruvate (PEP) to the phosphoryl carrier protein (HPr).</text>
</comment>
<dbReference type="GO" id="GO:0046872">
    <property type="term" value="F:metal ion binding"/>
    <property type="evidence" value="ECO:0007669"/>
    <property type="project" value="UniProtKB-KW"/>
</dbReference>
<dbReference type="PANTHER" id="PTHR46244">
    <property type="entry name" value="PHOSPHOENOLPYRUVATE-PROTEIN PHOSPHOTRANSFERASE"/>
    <property type="match status" value="1"/>
</dbReference>
<keyword evidence="13 17" id="KW-0479">Metal-binding</keyword>